<dbReference type="Proteomes" id="UP000181870">
    <property type="component" value="Unassembled WGS sequence"/>
</dbReference>
<dbReference type="InterPro" id="IPR032762">
    <property type="entry name" value="Polysacc_deac_3"/>
</dbReference>
<dbReference type="AlphaFoldDB" id="A0A1G8E3R5"/>
<dbReference type="CDD" id="cd10585">
    <property type="entry name" value="CE4_SF"/>
    <property type="match status" value="1"/>
</dbReference>
<evidence type="ECO:0000313" key="2">
    <source>
        <dbReference type="Proteomes" id="UP000181870"/>
    </source>
</evidence>
<sequence>MVFRSILPSCFKAIFPKEKAILYLVLFCLINSACIKKINLYQGDKDDDNNGNKIKVEEVVSETDFFYPFEKETKYVETTMTIHVRNKLPDDTQKLQVEIPPLKYNKSWLFMLTQDDCKQAAFCCTWAAINGRPLSDSYFYDLAHVQADDFPPDIHYLGKTLGCTDGAGNEVRFSFTTTLSPEWNYMNETTKVGKGYTENDYRFFMKSGLIWGNVKEMLNYGISIAYHDLKLDDNKSETDVLTHLELARNIILDKLNRDCKMLARPDGNNTHINAGMQYTPIKTMTMEAGGIKLYPHQNMDLYKVPIERSFYNPSTGDTRTNPERIKEAILSELAKPENERSAIYAGVHSTDRSWVEFFQWLNDEYGKEGLDNMWMPSQEEYYEYAYFRRQGIIVPRKIDDYTLEVTVALPCEDAFYYPSVTVNLSGLEMKDISSIDTDENITGLSYADCKAKNCVMLNIDCRKYLAEHAENFVKRYEANPTKVSAKADANYFVDMLKDSDKKTELKKRAE</sequence>
<organism evidence="1 2">
    <name type="scientific">Bacteroides ovatus</name>
    <dbReference type="NCBI Taxonomy" id="28116"/>
    <lineage>
        <taxon>Bacteria</taxon>
        <taxon>Pseudomonadati</taxon>
        <taxon>Bacteroidota</taxon>
        <taxon>Bacteroidia</taxon>
        <taxon>Bacteroidales</taxon>
        <taxon>Bacteroidaceae</taxon>
        <taxon>Bacteroides</taxon>
    </lineage>
</organism>
<reference evidence="1 2" key="1">
    <citation type="submission" date="2016-10" db="EMBL/GenBank/DDBJ databases">
        <authorList>
            <person name="de Groot N.N."/>
        </authorList>
    </citation>
    <scope>NUCLEOTIDE SEQUENCE [LARGE SCALE GENOMIC DNA]</scope>
    <source>
        <strain evidence="1 2">NLAE-zl-C57</strain>
    </source>
</reference>
<evidence type="ECO:0000313" key="1">
    <source>
        <dbReference type="EMBL" id="SDH64558.1"/>
    </source>
</evidence>
<gene>
    <name evidence="1" type="ORF">SAMN05192582_100995</name>
</gene>
<proteinExistence type="predicted"/>
<dbReference type="Pfam" id="PF15421">
    <property type="entry name" value="Polysacc_deac_3"/>
    <property type="match status" value="1"/>
</dbReference>
<name>A0A1G8E3R5_BACOV</name>
<accession>A0A1G8E3R5</accession>
<dbReference type="RefSeq" id="WP_081352666.1">
    <property type="nucleotide sequence ID" value="NZ_FNDO01000009.1"/>
</dbReference>
<protein>
    <submittedName>
        <fullName evidence="1">Putative polysaccharide deacetylase</fullName>
    </submittedName>
</protein>
<dbReference type="EMBL" id="FNDO01000009">
    <property type="protein sequence ID" value="SDH64558.1"/>
    <property type="molecule type" value="Genomic_DNA"/>
</dbReference>